<comment type="caution">
    <text evidence="1">The sequence shown here is derived from an EMBL/GenBank/DDBJ whole genome shotgun (WGS) entry which is preliminary data.</text>
</comment>
<evidence type="ECO:0000313" key="2">
    <source>
        <dbReference type="Proteomes" id="UP000532440"/>
    </source>
</evidence>
<name>A0A7W8HHP8_9BURK</name>
<reference evidence="1 2" key="1">
    <citation type="submission" date="2020-08" db="EMBL/GenBank/DDBJ databases">
        <title>Genomic Encyclopedia of Type Strains, Phase IV (KMG-IV): sequencing the most valuable type-strain genomes for metagenomic binning, comparative biology and taxonomic classification.</title>
        <authorList>
            <person name="Goeker M."/>
        </authorList>
    </citation>
    <scope>NUCLEOTIDE SEQUENCE [LARGE SCALE GENOMIC DNA]</scope>
    <source>
        <strain evidence="1 2">DSM 29781</strain>
    </source>
</reference>
<dbReference type="RefSeq" id="WP_183967100.1">
    <property type="nucleotide sequence ID" value="NZ_BAABEW010000002.1"/>
</dbReference>
<sequence>MKRFAVFALIPLAAGAGVAGGLWWKAPAAMPSLPQVERFDIPELPAVDARFARRQPVEFRTSVLAGPRVAVAAAPPAPVVAPPARPLPILRAVLIDGNRRLAQLDGAVVPEGATVAGFRVERIEPWRVRVSSLESGGARWIAMNKEY</sequence>
<accession>A0A7W8HHP8</accession>
<organism evidence="1 2">
    <name type="scientific">Quisquiliibacterium transsilvanicum</name>
    <dbReference type="NCBI Taxonomy" id="1549638"/>
    <lineage>
        <taxon>Bacteria</taxon>
        <taxon>Pseudomonadati</taxon>
        <taxon>Pseudomonadota</taxon>
        <taxon>Betaproteobacteria</taxon>
        <taxon>Burkholderiales</taxon>
        <taxon>Burkholderiaceae</taxon>
        <taxon>Quisquiliibacterium</taxon>
    </lineage>
</organism>
<protein>
    <submittedName>
        <fullName evidence="1">Uncharacterized protein</fullName>
    </submittedName>
</protein>
<gene>
    <name evidence="1" type="ORF">HNQ70_002076</name>
</gene>
<keyword evidence="2" id="KW-1185">Reference proteome</keyword>
<dbReference type="Proteomes" id="UP000532440">
    <property type="component" value="Unassembled WGS sequence"/>
</dbReference>
<dbReference type="EMBL" id="JACHGB010000004">
    <property type="protein sequence ID" value="MBB5272062.1"/>
    <property type="molecule type" value="Genomic_DNA"/>
</dbReference>
<proteinExistence type="predicted"/>
<dbReference type="AlphaFoldDB" id="A0A7W8HHP8"/>
<evidence type="ECO:0000313" key="1">
    <source>
        <dbReference type="EMBL" id="MBB5272062.1"/>
    </source>
</evidence>